<dbReference type="InterPro" id="IPR002523">
    <property type="entry name" value="MgTranspt_CorA/ZnTranspt_ZntB"/>
</dbReference>
<dbReference type="PANTHER" id="PTHR46494">
    <property type="entry name" value="CORA FAMILY METAL ION TRANSPORTER (EUROFUNG)"/>
    <property type="match status" value="1"/>
</dbReference>
<name>A0ABV7KK09_PLAOK</name>
<dbReference type="SUPFAM" id="SSF143865">
    <property type="entry name" value="CorA soluble domain-like"/>
    <property type="match status" value="1"/>
</dbReference>
<comment type="caution">
    <text evidence="9">The sequence shown here is derived from an EMBL/GenBank/DDBJ whole genome shotgun (WGS) entry which is preliminary data.</text>
</comment>
<comment type="similarity">
    <text evidence="2">Belongs to the CorA metal ion transporter (MIT) (TC 1.A.35) family.</text>
</comment>
<dbReference type="Pfam" id="PF01544">
    <property type="entry name" value="CorA"/>
    <property type="match status" value="1"/>
</dbReference>
<keyword evidence="10" id="KW-1185">Reference proteome</keyword>
<dbReference type="Proteomes" id="UP001595625">
    <property type="component" value="Unassembled WGS sequence"/>
</dbReference>
<dbReference type="CDD" id="cd12821">
    <property type="entry name" value="EcCorA_ZntB-like"/>
    <property type="match status" value="1"/>
</dbReference>
<dbReference type="InterPro" id="IPR045863">
    <property type="entry name" value="CorA_TM1_TM2"/>
</dbReference>
<dbReference type="InterPro" id="IPR045861">
    <property type="entry name" value="CorA_cytoplasmic_dom"/>
</dbReference>
<evidence type="ECO:0000256" key="3">
    <source>
        <dbReference type="ARBA" id="ARBA00022448"/>
    </source>
</evidence>
<keyword evidence="3" id="KW-0813">Transport</keyword>
<evidence type="ECO:0000256" key="1">
    <source>
        <dbReference type="ARBA" id="ARBA00004651"/>
    </source>
</evidence>
<keyword evidence="4" id="KW-1003">Cell membrane</keyword>
<evidence type="ECO:0000313" key="9">
    <source>
        <dbReference type="EMBL" id="MFC3209618.1"/>
    </source>
</evidence>
<evidence type="ECO:0000256" key="8">
    <source>
        <dbReference type="SAM" id="Phobius"/>
    </source>
</evidence>
<evidence type="ECO:0000256" key="2">
    <source>
        <dbReference type="ARBA" id="ARBA00009765"/>
    </source>
</evidence>
<evidence type="ECO:0000256" key="7">
    <source>
        <dbReference type="ARBA" id="ARBA00023136"/>
    </source>
</evidence>
<accession>A0ABV7KK09</accession>
<organism evidence="9 10">
    <name type="scientific">Planomicrobium okeanokoites</name>
    <name type="common">Planococcus okeanokoites</name>
    <name type="synonym">Flavobacterium okeanokoites</name>
    <dbReference type="NCBI Taxonomy" id="244"/>
    <lineage>
        <taxon>Bacteria</taxon>
        <taxon>Bacillati</taxon>
        <taxon>Bacillota</taxon>
        <taxon>Bacilli</taxon>
        <taxon>Bacillales</taxon>
        <taxon>Caryophanaceae</taxon>
        <taxon>Planomicrobium</taxon>
    </lineage>
</organism>
<dbReference type="EMBL" id="JBHRUJ010000001">
    <property type="protein sequence ID" value="MFC3209618.1"/>
    <property type="molecule type" value="Genomic_DNA"/>
</dbReference>
<evidence type="ECO:0000256" key="6">
    <source>
        <dbReference type="ARBA" id="ARBA00022989"/>
    </source>
</evidence>
<dbReference type="SUPFAM" id="SSF144083">
    <property type="entry name" value="Magnesium transport protein CorA, transmembrane region"/>
    <property type="match status" value="1"/>
</dbReference>
<keyword evidence="5 8" id="KW-0812">Transmembrane</keyword>
<proteinExistence type="inferred from homology"/>
<keyword evidence="6 8" id="KW-1133">Transmembrane helix</keyword>
<keyword evidence="7 8" id="KW-0472">Membrane</keyword>
<dbReference type="Gene3D" id="1.20.58.340">
    <property type="entry name" value="Magnesium transport protein CorA, transmembrane region"/>
    <property type="match status" value="1"/>
</dbReference>
<reference evidence="10" key="1">
    <citation type="journal article" date="2019" name="Int. J. Syst. Evol. Microbiol.">
        <title>The Global Catalogue of Microorganisms (GCM) 10K type strain sequencing project: providing services to taxonomists for standard genome sequencing and annotation.</title>
        <authorList>
            <consortium name="The Broad Institute Genomics Platform"/>
            <consortium name="The Broad Institute Genome Sequencing Center for Infectious Disease"/>
            <person name="Wu L."/>
            <person name="Ma J."/>
        </authorList>
    </citation>
    <scope>NUCLEOTIDE SEQUENCE [LARGE SCALE GENOMIC DNA]</scope>
    <source>
        <strain evidence="10">CCM 320</strain>
    </source>
</reference>
<dbReference type="RefSeq" id="WP_084243163.1">
    <property type="nucleotide sequence ID" value="NZ_FWYH01000009.1"/>
</dbReference>
<comment type="subcellular location">
    <subcellularLocation>
        <location evidence="1">Cell membrane</location>
        <topology evidence="1">Multi-pass membrane protein</topology>
    </subcellularLocation>
</comment>
<evidence type="ECO:0000313" key="10">
    <source>
        <dbReference type="Proteomes" id="UP001595625"/>
    </source>
</evidence>
<gene>
    <name evidence="9" type="ORF">ACFOEJ_00840</name>
</gene>
<feature type="transmembrane region" description="Helical" evidence="8">
    <location>
        <begin position="241"/>
        <end position="260"/>
    </location>
</feature>
<evidence type="ECO:0000256" key="4">
    <source>
        <dbReference type="ARBA" id="ARBA00022475"/>
    </source>
</evidence>
<protein>
    <submittedName>
        <fullName evidence="9">Magnesium transporter CorA family protein</fullName>
    </submittedName>
</protein>
<sequence>MPKYTFKHAVWQEEESEEERGFMDLLPENILSHSWLNESKEMTVNILHADTAKRGKEAIWGSLIYRQNPDDKNDLRTLHFFLSTDILLTNKLDYDEDEDMDKKKILQQMDEAETPLELLMILLGAMTGSLLHKIDGFEERLRNLLWKIREQNNKQTLAEIENIRHEILLWKNIILGFVEMKLVMPETFGRNVTDGPEYYRTAARIDRISMLIDAYEDEVNNMVDMENVVANYRGNEIMKTLTVLTTLFTPVMAFGALWGMNFEHMPELTWTFGYLISLIIIIVSTAILYYYLKSKGWTGDILQSIKKESSIKNSQRE</sequence>
<evidence type="ECO:0000256" key="5">
    <source>
        <dbReference type="ARBA" id="ARBA00022692"/>
    </source>
</evidence>
<feature type="transmembrane region" description="Helical" evidence="8">
    <location>
        <begin position="272"/>
        <end position="292"/>
    </location>
</feature>
<dbReference type="PANTHER" id="PTHR46494:SF2">
    <property type="entry name" value="MAGNESIUM TRANSPORT PROTEIN CORA"/>
    <property type="match status" value="1"/>
</dbReference>